<protein>
    <submittedName>
        <fullName evidence="2">Flavodoxin family protein</fullName>
    </submittedName>
</protein>
<dbReference type="Pfam" id="PF00258">
    <property type="entry name" value="Flavodoxin_1"/>
    <property type="match status" value="1"/>
</dbReference>
<dbReference type="AlphaFoldDB" id="A0A7C3RXR9"/>
<dbReference type="InterPro" id="IPR029039">
    <property type="entry name" value="Flavoprotein-like_sf"/>
</dbReference>
<dbReference type="PANTHER" id="PTHR30546:SF23">
    <property type="entry name" value="FLAVOPROTEIN-LIKE PROTEIN YCP4-RELATED"/>
    <property type="match status" value="1"/>
</dbReference>
<dbReference type="EMBL" id="DTIN01000043">
    <property type="protein sequence ID" value="HFX14345.1"/>
    <property type="molecule type" value="Genomic_DNA"/>
</dbReference>
<accession>A0A7C3RXR9</accession>
<dbReference type="GO" id="GO:0003955">
    <property type="term" value="F:NAD(P)H dehydrogenase (quinone) activity"/>
    <property type="evidence" value="ECO:0007669"/>
    <property type="project" value="TreeGrafter"/>
</dbReference>
<comment type="caution">
    <text evidence="2">The sequence shown here is derived from an EMBL/GenBank/DDBJ whole genome shotgun (WGS) entry which is preliminary data.</text>
</comment>
<dbReference type="GO" id="GO:0010181">
    <property type="term" value="F:FMN binding"/>
    <property type="evidence" value="ECO:0007669"/>
    <property type="project" value="InterPro"/>
</dbReference>
<dbReference type="InterPro" id="IPR008254">
    <property type="entry name" value="Flavodoxin/NO_synth"/>
</dbReference>
<dbReference type="SUPFAM" id="SSF52218">
    <property type="entry name" value="Flavoproteins"/>
    <property type="match status" value="1"/>
</dbReference>
<gene>
    <name evidence="2" type="ORF">ENW00_09450</name>
</gene>
<dbReference type="Gene3D" id="3.40.50.360">
    <property type="match status" value="1"/>
</dbReference>
<evidence type="ECO:0000259" key="1">
    <source>
        <dbReference type="PROSITE" id="PS50902"/>
    </source>
</evidence>
<sequence length="170" mass="18285">MPKVLIIYDSVSGNTKKMAEEVEKGVKEVEGVEVTLKHVDEAKPEDLLNYDGIIVGSPAYCGTLTWKLKKFFDESVSVAWGKVKGKIGAAFSSSGGLGGGNEATLYSILTILMNYGYLVFGLPDYSAPGVTAHYGAVSVGYPKEAEQKACRLLGKQMAEYVKMISCGKEK</sequence>
<feature type="domain" description="Flavodoxin-like" evidence="1">
    <location>
        <begin position="4"/>
        <end position="158"/>
    </location>
</feature>
<proteinExistence type="predicted"/>
<dbReference type="PANTHER" id="PTHR30546">
    <property type="entry name" value="FLAVODOXIN-RELATED PROTEIN WRBA-RELATED"/>
    <property type="match status" value="1"/>
</dbReference>
<dbReference type="GO" id="GO:0016020">
    <property type="term" value="C:membrane"/>
    <property type="evidence" value="ECO:0007669"/>
    <property type="project" value="TreeGrafter"/>
</dbReference>
<reference evidence="2" key="1">
    <citation type="journal article" date="2020" name="mSystems">
        <title>Genome- and Community-Level Interaction Insights into Carbon Utilization and Element Cycling Functions of Hydrothermarchaeota in Hydrothermal Sediment.</title>
        <authorList>
            <person name="Zhou Z."/>
            <person name="Liu Y."/>
            <person name="Xu W."/>
            <person name="Pan J."/>
            <person name="Luo Z.H."/>
            <person name="Li M."/>
        </authorList>
    </citation>
    <scope>NUCLEOTIDE SEQUENCE [LARGE SCALE GENOMIC DNA]</scope>
    <source>
        <strain evidence="2">SpSt-81</strain>
    </source>
</reference>
<dbReference type="FunFam" id="3.40.50.360:FF:000069">
    <property type="entry name" value="Flavodoxin"/>
    <property type="match status" value="1"/>
</dbReference>
<dbReference type="PROSITE" id="PS50902">
    <property type="entry name" value="FLAVODOXIN_LIKE"/>
    <property type="match status" value="1"/>
</dbReference>
<evidence type="ECO:0000313" key="2">
    <source>
        <dbReference type="EMBL" id="HFX14345.1"/>
    </source>
</evidence>
<organism evidence="2">
    <name type="scientific">Dictyoglomus thermophilum</name>
    <dbReference type="NCBI Taxonomy" id="14"/>
    <lineage>
        <taxon>Bacteria</taxon>
        <taxon>Pseudomonadati</taxon>
        <taxon>Dictyoglomota</taxon>
        <taxon>Dictyoglomia</taxon>
        <taxon>Dictyoglomales</taxon>
        <taxon>Dictyoglomaceae</taxon>
        <taxon>Dictyoglomus</taxon>
    </lineage>
</organism>
<name>A0A7C3RXR9_DICTH</name>